<evidence type="ECO:0000313" key="2">
    <source>
        <dbReference type="EMBL" id="GBP90138.1"/>
    </source>
</evidence>
<name>A0A4C1ZQV4_EUMVA</name>
<sequence length="93" mass="10174">MVTAAHEHTRPQMCHKSAAGLLGGTRISSKGDQIRYHTLTEYRREDTATAVTSRYRPVSESSGGQLAFHHPTPAQGAGIEKTSIIEKTSEIRL</sequence>
<dbReference type="AlphaFoldDB" id="A0A4C1ZQV4"/>
<proteinExistence type="predicted"/>
<evidence type="ECO:0000313" key="3">
    <source>
        <dbReference type="Proteomes" id="UP000299102"/>
    </source>
</evidence>
<evidence type="ECO:0000256" key="1">
    <source>
        <dbReference type="SAM" id="MobiDB-lite"/>
    </source>
</evidence>
<keyword evidence="3" id="KW-1185">Reference proteome</keyword>
<reference evidence="2 3" key="1">
    <citation type="journal article" date="2019" name="Commun. Biol.">
        <title>The bagworm genome reveals a unique fibroin gene that provides high tensile strength.</title>
        <authorList>
            <person name="Kono N."/>
            <person name="Nakamura H."/>
            <person name="Ohtoshi R."/>
            <person name="Tomita M."/>
            <person name="Numata K."/>
            <person name="Arakawa K."/>
        </authorList>
    </citation>
    <scope>NUCLEOTIDE SEQUENCE [LARGE SCALE GENOMIC DNA]</scope>
</reference>
<comment type="caution">
    <text evidence="2">The sequence shown here is derived from an EMBL/GenBank/DDBJ whole genome shotgun (WGS) entry which is preliminary data.</text>
</comment>
<organism evidence="2 3">
    <name type="scientific">Eumeta variegata</name>
    <name type="common">Bagworm moth</name>
    <name type="synonym">Eumeta japonica</name>
    <dbReference type="NCBI Taxonomy" id="151549"/>
    <lineage>
        <taxon>Eukaryota</taxon>
        <taxon>Metazoa</taxon>
        <taxon>Ecdysozoa</taxon>
        <taxon>Arthropoda</taxon>
        <taxon>Hexapoda</taxon>
        <taxon>Insecta</taxon>
        <taxon>Pterygota</taxon>
        <taxon>Neoptera</taxon>
        <taxon>Endopterygota</taxon>
        <taxon>Lepidoptera</taxon>
        <taxon>Glossata</taxon>
        <taxon>Ditrysia</taxon>
        <taxon>Tineoidea</taxon>
        <taxon>Psychidae</taxon>
        <taxon>Oiketicinae</taxon>
        <taxon>Eumeta</taxon>
    </lineage>
</organism>
<dbReference type="EMBL" id="BGZK01002060">
    <property type="protein sequence ID" value="GBP90138.1"/>
    <property type="molecule type" value="Genomic_DNA"/>
</dbReference>
<protein>
    <submittedName>
        <fullName evidence="2">Uncharacterized protein</fullName>
    </submittedName>
</protein>
<accession>A0A4C1ZQV4</accession>
<feature type="region of interest" description="Disordered" evidence="1">
    <location>
        <begin position="54"/>
        <end position="76"/>
    </location>
</feature>
<dbReference type="Proteomes" id="UP000299102">
    <property type="component" value="Unassembled WGS sequence"/>
</dbReference>
<gene>
    <name evidence="2" type="ORF">EVAR_68638_1</name>
</gene>